<organism evidence="1">
    <name type="scientific">Mycobacterium riyadhense</name>
    <dbReference type="NCBI Taxonomy" id="486698"/>
    <lineage>
        <taxon>Bacteria</taxon>
        <taxon>Bacillati</taxon>
        <taxon>Actinomycetota</taxon>
        <taxon>Actinomycetes</taxon>
        <taxon>Mycobacteriales</taxon>
        <taxon>Mycobacteriaceae</taxon>
        <taxon>Mycobacterium</taxon>
    </lineage>
</organism>
<accession>A0A653F494</accession>
<proteinExistence type="predicted"/>
<sequence>MTPAHAVVRARYDAGLEAENPCAEAIVANSSELLGDRYRLGNFSGCPEVAGVARCRISLRCPR</sequence>
<gene>
    <name evidence="1" type="ORF">BIN_B_05350</name>
</gene>
<dbReference type="EMBL" id="LR589180">
    <property type="protein sequence ID" value="VTP03991.1"/>
    <property type="molecule type" value="Genomic_DNA"/>
</dbReference>
<reference evidence="1" key="1">
    <citation type="submission" date="2019-05" db="EMBL/GenBank/DDBJ databases">
        <authorList>
            <person name="Naeem R."/>
            <person name="Antony C."/>
            <person name="Guan Q."/>
        </authorList>
    </citation>
    <scope>NUCLEOTIDE SEQUENCE</scope>
    <source>
        <strain evidence="1">2</strain>
    </source>
</reference>
<dbReference type="AlphaFoldDB" id="A0A653F494"/>
<protein>
    <submittedName>
        <fullName evidence="1">Uncharacterized protein</fullName>
    </submittedName>
</protein>
<name>A0A653F494_9MYCO</name>
<evidence type="ECO:0000313" key="1">
    <source>
        <dbReference type="EMBL" id="VTP03991.1"/>
    </source>
</evidence>